<dbReference type="EMBL" id="JPRF03000021">
    <property type="protein sequence ID" value="OEV37210.1"/>
    <property type="molecule type" value="Genomic_DNA"/>
</dbReference>
<evidence type="ECO:0000313" key="1">
    <source>
        <dbReference type="EMBL" id="GGU93490.1"/>
    </source>
</evidence>
<evidence type="ECO:0000313" key="2">
    <source>
        <dbReference type="EMBL" id="OEV37210.1"/>
    </source>
</evidence>
<accession>A0A1E7N935</accession>
<accession>A0A8H9HW03</accession>
<evidence type="ECO:0000313" key="3">
    <source>
        <dbReference type="Proteomes" id="UP000037395"/>
    </source>
</evidence>
<keyword evidence="3" id="KW-1185">Reference proteome</keyword>
<sequence length="111" mass="12357">MQLSEVLHRRLERIERLLEPEKPERPAWRSVTLGEQRWAVSVAILVAVGLQLALPTRLTIRTPPNGSSSGWSPCWAGRFTALRLPADPGGRPGRPYPSARSRLNAALISER</sequence>
<comment type="caution">
    <text evidence="2">The sequence shown here is derived from an EMBL/GenBank/DDBJ whole genome shotgun (WGS) entry which is preliminary data.</text>
</comment>
<dbReference type="EMBL" id="BMUB01000015">
    <property type="protein sequence ID" value="GGU93490.1"/>
    <property type="molecule type" value="Genomic_DNA"/>
</dbReference>
<dbReference type="Proteomes" id="UP000037395">
    <property type="component" value="Unassembled WGS sequence"/>
</dbReference>
<proteinExistence type="predicted"/>
<dbReference type="AlphaFoldDB" id="A0A1E7N935"/>
<reference evidence="1" key="5">
    <citation type="submission" date="2020-09" db="EMBL/GenBank/DDBJ databases">
        <authorList>
            <person name="Sun Q."/>
            <person name="Ohkuma M."/>
        </authorList>
    </citation>
    <scope>NUCLEOTIDE SEQUENCE</scope>
    <source>
        <strain evidence="1">JCM 4434</strain>
    </source>
</reference>
<protein>
    <submittedName>
        <fullName evidence="2">Uncharacterized protein</fullName>
    </submittedName>
</protein>
<organism evidence="2 3">
    <name type="scientific">Kitasatospora aureofaciens</name>
    <name type="common">Streptomyces aureofaciens</name>
    <dbReference type="NCBI Taxonomy" id="1894"/>
    <lineage>
        <taxon>Bacteria</taxon>
        <taxon>Bacillati</taxon>
        <taxon>Actinomycetota</taxon>
        <taxon>Actinomycetes</taxon>
        <taxon>Kitasatosporales</taxon>
        <taxon>Streptomycetaceae</taxon>
        <taxon>Kitasatospora</taxon>
    </lineage>
</organism>
<reference evidence="3" key="3">
    <citation type="submission" date="2016-08" db="EMBL/GenBank/DDBJ databases">
        <title>Sequencing, assembly and comparative genomics of S. aureofaciens ATCC 10762.</title>
        <authorList>
            <person name="Gradnigo J.S."/>
            <person name="Johnson N."/>
            <person name="Somerville G.A."/>
        </authorList>
    </citation>
    <scope>NUCLEOTIDE SEQUENCE [LARGE SCALE GENOMIC DNA]</scope>
    <source>
        <strain evidence="3">ATCC 10762 / DSM 40127 / CCM 3239 / JCM 4008 / LMG 5968 / NBRC 12843 / NCIMB 8234 / A-377</strain>
    </source>
</reference>
<evidence type="ECO:0000313" key="4">
    <source>
        <dbReference type="Proteomes" id="UP000610124"/>
    </source>
</evidence>
<name>A0A1E7N935_KITAU</name>
<gene>
    <name evidence="1" type="ORF">GCM10010502_53670</name>
    <name evidence="2" type="ORF">HS99_0005230</name>
</gene>
<reference evidence="2" key="4">
    <citation type="submission" date="2016-08" db="EMBL/GenBank/DDBJ databases">
        <title>Sequencing, Assembly and Comparative Genomics of S. aureofaciens ATCC 10762.</title>
        <authorList>
            <person name="Gradnigo J.S."/>
            <person name="Johnson N."/>
            <person name="Somerville G.A."/>
        </authorList>
    </citation>
    <scope>NUCLEOTIDE SEQUENCE [LARGE SCALE GENOMIC DNA]</scope>
    <source>
        <strain evidence="2">ATCC 10762</strain>
    </source>
</reference>
<reference evidence="2 3" key="2">
    <citation type="submission" date="2014-07" db="EMBL/GenBank/DDBJ databases">
        <authorList>
            <person name="Zhang J.E."/>
            <person name="Yang H."/>
            <person name="Guo J."/>
            <person name="Deng Z."/>
            <person name="Luo H."/>
            <person name="Luo M."/>
            <person name="Zhao B."/>
        </authorList>
    </citation>
    <scope>NUCLEOTIDE SEQUENCE [LARGE SCALE GENOMIC DNA]</scope>
    <source>
        <strain evidence="2">ATCC 10762</strain>
        <strain evidence="3">ATCC 10762 / DSM 40127 / CCM 3239 / JCM 4008 / LMG 5968 / NBRC 12843 / NCIMB 8234 / A-377</strain>
    </source>
</reference>
<dbReference type="Proteomes" id="UP000610124">
    <property type="component" value="Unassembled WGS sequence"/>
</dbReference>
<reference evidence="1 4" key="1">
    <citation type="journal article" date="2014" name="Int. J. Syst. Evol. Microbiol.">
        <title>Complete genome sequence of Corynebacterium casei LMG S-19264T (=DSM 44701T), isolated from a smear-ripened cheese.</title>
        <authorList>
            <consortium name="US DOE Joint Genome Institute (JGI-PGF)"/>
            <person name="Walter F."/>
            <person name="Albersmeier A."/>
            <person name="Kalinowski J."/>
            <person name="Ruckert C."/>
        </authorList>
    </citation>
    <scope>NUCLEOTIDE SEQUENCE [LARGE SCALE GENOMIC DNA]</scope>
    <source>
        <strain evidence="1 4">JCM 4434</strain>
    </source>
</reference>